<evidence type="ECO:0000256" key="7">
    <source>
        <dbReference type="RuleBase" id="RU003943"/>
    </source>
</evidence>
<keyword evidence="3" id="KW-0406">Ion transport</keyword>
<dbReference type="EMBL" id="JAPIVE010000001">
    <property type="protein sequence ID" value="MCX2523325.1"/>
    <property type="molecule type" value="Genomic_DNA"/>
</dbReference>
<keyword evidence="10" id="KW-1185">Reference proteome</keyword>
<comment type="caution">
    <text evidence="9">The sequence shown here is derived from an EMBL/GenBank/DDBJ whole genome shotgun (WGS) entry which is preliminary data.</text>
</comment>
<feature type="transmembrane region" description="Helical" evidence="8">
    <location>
        <begin position="250"/>
        <end position="269"/>
    </location>
</feature>
<evidence type="ECO:0000256" key="1">
    <source>
        <dbReference type="ARBA" id="ARBA00004141"/>
    </source>
</evidence>
<dbReference type="CDD" id="cd06550">
    <property type="entry name" value="TM_ABC_iron-siderophores_like"/>
    <property type="match status" value="1"/>
</dbReference>
<dbReference type="PANTHER" id="PTHR30477:SF13">
    <property type="entry name" value="IRON TRANSPORT SYSTEM MEMBRANE PROTEIN HI_0360-RELATED"/>
    <property type="match status" value="1"/>
</dbReference>
<feature type="transmembrane region" description="Helical" evidence="8">
    <location>
        <begin position="20"/>
        <end position="40"/>
    </location>
</feature>
<dbReference type="PANTHER" id="PTHR30477">
    <property type="entry name" value="ABC-TRANSPORTER METAL-BINDING PROTEIN"/>
    <property type="match status" value="1"/>
</dbReference>
<reference evidence="9" key="1">
    <citation type="submission" date="2022-11" db="EMBL/GenBank/DDBJ databases">
        <title>Larsenimonas rhizosphaerae sp. nov., isolated from a tidal mudflat.</title>
        <authorList>
            <person name="Lee S.D."/>
            <person name="Kim I.S."/>
        </authorList>
    </citation>
    <scope>NUCLEOTIDE SEQUENCE</scope>
    <source>
        <strain evidence="9">GH2-1</strain>
    </source>
</reference>
<comment type="subcellular location">
    <subcellularLocation>
        <location evidence="7">Cell membrane</location>
        <topology evidence="7">Multi-pass membrane protein</topology>
    </subcellularLocation>
    <subcellularLocation>
        <location evidence="1">Membrane</location>
        <topology evidence="1">Multi-pass membrane protein</topology>
    </subcellularLocation>
</comment>
<dbReference type="GO" id="GO:0006826">
    <property type="term" value="P:iron ion transport"/>
    <property type="evidence" value="ECO:0007669"/>
    <property type="project" value="UniProtKB-KW"/>
</dbReference>
<dbReference type="SUPFAM" id="SSF81345">
    <property type="entry name" value="ABC transporter involved in vitamin B12 uptake, BtuC"/>
    <property type="match status" value="1"/>
</dbReference>
<keyword evidence="4 7" id="KW-0812">Transmembrane</keyword>
<comment type="similarity">
    <text evidence="2 7">Belongs to the ABC-3 integral membrane protein family.</text>
</comment>
<dbReference type="Gene3D" id="1.10.3470.10">
    <property type="entry name" value="ABC transporter involved in vitamin B12 uptake, BtuC"/>
    <property type="match status" value="1"/>
</dbReference>
<name>A0AA42CX09_9GAMM</name>
<dbReference type="GO" id="GO:0043190">
    <property type="term" value="C:ATP-binding cassette (ABC) transporter complex"/>
    <property type="evidence" value="ECO:0007669"/>
    <property type="project" value="InterPro"/>
</dbReference>
<dbReference type="GO" id="GO:0010043">
    <property type="term" value="P:response to zinc ion"/>
    <property type="evidence" value="ECO:0007669"/>
    <property type="project" value="TreeGrafter"/>
</dbReference>
<dbReference type="GO" id="GO:0055085">
    <property type="term" value="P:transmembrane transport"/>
    <property type="evidence" value="ECO:0007669"/>
    <property type="project" value="InterPro"/>
</dbReference>
<accession>A0AA42CX09</accession>
<sequence length="298" mass="31759">MSLLLEGLLLPFTFDFMREALWVGVVIAALCAWLSCFVVLKGWALAGDAISHGILPGVVIGHWLGVPMVLGAVISALGCVLGAGAITSRCRIKEDAVLGIAMTGFLALGLVLIAASQSTIHYMHILLGNLLGVEAHVRQQVWLMSAMTAALLVLKHRDLVLYCFDASQAAVLGMPVARLHLLLLTLLAMTSVVGLQAVGVVLVVAMLITPGSTAFLWTRRFVPMVMVAMGTAVISVMLGLWASFYANVETGAAIVLAQSGFFLVSFLLAPRKGVLARYLSFRRAVRTDRRRAAASCTD</sequence>
<evidence type="ECO:0000313" key="9">
    <source>
        <dbReference type="EMBL" id="MCX2523325.1"/>
    </source>
</evidence>
<organism evidence="9 10">
    <name type="scientific">Larsenimonas rhizosphaerae</name>
    <dbReference type="NCBI Taxonomy" id="2944682"/>
    <lineage>
        <taxon>Bacteria</taxon>
        <taxon>Pseudomonadati</taxon>
        <taxon>Pseudomonadota</taxon>
        <taxon>Gammaproteobacteria</taxon>
        <taxon>Oceanospirillales</taxon>
        <taxon>Halomonadaceae</taxon>
        <taxon>Larsenimonas</taxon>
    </lineage>
</organism>
<keyword evidence="5 8" id="KW-1133">Transmembrane helix</keyword>
<evidence type="ECO:0000256" key="2">
    <source>
        <dbReference type="ARBA" id="ARBA00008034"/>
    </source>
</evidence>
<feature type="transmembrane region" description="Helical" evidence="8">
    <location>
        <begin position="221"/>
        <end position="244"/>
    </location>
</feature>
<dbReference type="GO" id="GO:0071281">
    <property type="term" value="P:cellular response to iron ion"/>
    <property type="evidence" value="ECO:0007669"/>
    <property type="project" value="UniProtKB-ARBA"/>
</dbReference>
<evidence type="ECO:0000256" key="5">
    <source>
        <dbReference type="ARBA" id="ARBA00022989"/>
    </source>
</evidence>
<dbReference type="InterPro" id="IPR037294">
    <property type="entry name" value="ABC_BtuC-like"/>
</dbReference>
<evidence type="ECO:0000256" key="4">
    <source>
        <dbReference type="ARBA" id="ARBA00022692"/>
    </source>
</evidence>
<dbReference type="Proteomes" id="UP001165678">
    <property type="component" value="Unassembled WGS sequence"/>
</dbReference>
<protein>
    <submittedName>
        <fullName evidence="9">Metal ABC transporter permease</fullName>
    </submittedName>
</protein>
<keyword evidence="3" id="KW-0408">Iron</keyword>
<feature type="transmembrane region" description="Helical" evidence="8">
    <location>
        <begin position="96"/>
        <end position="117"/>
    </location>
</feature>
<dbReference type="InterPro" id="IPR001626">
    <property type="entry name" value="ABC_TroCD"/>
</dbReference>
<evidence type="ECO:0000256" key="8">
    <source>
        <dbReference type="SAM" id="Phobius"/>
    </source>
</evidence>
<evidence type="ECO:0000256" key="6">
    <source>
        <dbReference type="ARBA" id="ARBA00023136"/>
    </source>
</evidence>
<keyword evidence="7" id="KW-0813">Transport</keyword>
<keyword evidence="6 8" id="KW-0472">Membrane</keyword>
<dbReference type="AlphaFoldDB" id="A0AA42CX09"/>
<evidence type="ECO:0000313" key="10">
    <source>
        <dbReference type="Proteomes" id="UP001165678"/>
    </source>
</evidence>
<dbReference type="RefSeq" id="WP_265895617.1">
    <property type="nucleotide sequence ID" value="NZ_JAPIVE010000001.1"/>
</dbReference>
<proteinExistence type="inferred from homology"/>
<dbReference type="FunFam" id="1.10.3470.10:FF:000003">
    <property type="entry name" value="Iron ABC transporter permease SitD"/>
    <property type="match status" value="1"/>
</dbReference>
<gene>
    <name evidence="9" type="ORF">OQ287_03645</name>
</gene>
<dbReference type="Pfam" id="PF00950">
    <property type="entry name" value="ABC-3"/>
    <property type="match status" value="1"/>
</dbReference>
<feature type="transmembrane region" description="Helical" evidence="8">
    <location>
        <begin position="183"/>
        <end position="209"/>
    </location>
</feature>
<evidence type="ECO:0000256" key="3">
    <source>
        <dbReference type="ARBA" id="ARBA00022496"/>
    </source>
</evidence>
<keyword evidence="3" id="KW-0410">Iron transport</keyword>
<feature type="transmembrane region" description="Helical" evidence="8">
    <location>
        <begin position="60"/>
        <end position="84"/>
    </location>
</feature>